<evidence type="ECO:0000256" key="3">
    <source>
        <dbReference type="ARBA" id="ARBA00022573"/>
    </source>
</evidence>
<evidence type="ECO:0000256" key="6">
    <source>
        <dbReference type="ARBA" id="ARBA00022691"/>
    </source>
</evidence>
<evidence type="ECO:0000256" key="7">
    <source>
        <dbReference type="PIRNR" id="PIRNR036427"/>
    </source>
</evidence>
<keyword evidence="3" id="KW-0169">Cobalamin biosynthesis</keyword>
<name>A0ABS2NP65_9FIRM</name>
<accession>A0ABS2NP65</accession>
<dbReference type="Pfam" id="PF00590">
    <property type="entry name" value="TP_methylase"/>
    <property type="match status" value="1"/>
</dbReference>
<dbReference type="GO" id="GO:0030788">
    <property type="term" value="F:precorrin-2 C20-methyltransferase activity"/>
    <property type="evidence" value="ECO:0007669"/>
    <property type="project" value="UniProtKB-EC"/>
</dbReference>
<dbReference type="EC" id="2.1.1.130" evidence="9"/>
<dbReference type="InterPro" id="IPR006364">
    <property type="entry name" value="CobI/CbiL/CobIJ_dom"/>
</dbReference>
<feature type="domain" description="Tetrapyrrole methylase" evidence="8">
    <location>
        <begin position="4"/>
        <end position="210"/>
    </location>
</feature>
<dbReference type="PANTHER" id="PTHR43467">
    <property type="entry name" value="COBALT-PRECORRIN-2 C(20)-METHYLTRANSFERASE"/>
    <property type="match status" value="1"/>
</dbReference>
<evidence type="ECO:0000259" key="8">
    <source>
        <dbReference type="Pfam" id="PF00590"/>
    </source>
</evidence>
<keyword evidence="6" id="KW-0949">S-adenosyl-L-methionine</keyword>
<dbReference type="InterPro" id="IPR035996">
    <property type="entry name" value="4pyrrol_Methylase_sf"/>
</dbReference>
<dbReference type="InterPro" id="IPR014776">
    <property type="entry name" value="4pyrrole_Mease_sub2"/>
</dbReference>
<dbReference type="GO" id="GO:0032259">
    <property type="term" value="P:methylation"/>
    <property type="evidence" value="ECO:0007669"/>
    <property type="project" value="UniProtKB-KW"/>
</dbReference>
<dbReference type="SUPFAM" id="SSF53790">
    <property type="entry name" value="Tetrapyrrole methylase"/>
    <property type="match status" value="1"/>
</dbReference>
<comment type="pathway">
    <text evidence="1">Cofactor biosynthesis; adenosylcobalamin biosynthesis.</text>
</comment>
<keyword evidence="10" id="KW-1185">Reference proteome</keyword>
<reference evidence="9 10" key="1">
    <citation type="submission" date="2021-01" db="EMBL/GenBank/DDBJ databases">
        <title>Genomic Encyclopedia of Type Strains, Phase IV (KMG-IV): sequencing the most valuable type-strain genomes for metagenomic binning, comparative biology and taxonomic classification.</title>
        <authorList>
            <person name="Goeker M."/>
        </authorList>
    </citation>
    <scope>NUCLEOTIDE SEQUENCE [LARGE SCALE GENOMIC DNA]</scope>
    <source>
        <strain evidence="9 10">DSM 25890</strain>
    </source>
</reference>
<organism evidence="9 10">
    <name type="scientific">Alkaliphilus hydrothermalis</name>
    <dbReference type="NCBI Taxonomy" id="1482730"/>
    <lineage>
        <taxon>Bacteria</taxon>
        <taxon>Bacillati</taxon>
        <taxon>Bacillota</taxon>
        <taxon>Clostridia</taxon>
        <taxon>Peptostreptococcales</taxon>
        <taxon>Natronincolaceae</taxon>
        <taxon>Alkaliphilus</taxon>
    </lineage>
</organism>
<dbReference type="Gene3D" id="3.40.1010.10">
    <property type="entry name" value="Cobalt-precorrin-4 Transmethylase, Domain 1"/>
    <property type="match status" value="1"/>
</dbReference>
<dbReference type="EMBL" id="JAFBEE010000006">
    <property type="protein sequence ID" value="MBM7614726.1"/>
    <property type="molecule type" value="Genomic_DNA"/>
</dbReference>
<evidence type="ECO:0000256" key="1">
    <source>
        <dbReference type="ARBA" id="ARBA00004953"/>
    </source>
</evidence>
<dbReference type="InterPro" id="IPR000878">
    <property type="entry name" value="4pyrrol_Mease"/>
</dbReference>
<evidence type="ECO:0000313" key="10">
    <source>
        <dbReference type="Proteomes" id="UP001314796"/>
    </source>
</evidence>
<keyword evidence="4 9" id="KW-0489">Methyltransferase</keyword>
<proteinExistence type="inferred from homology"/>
<dbReference type="NCBIfam" id="TIGR01467">
    <property type="entry name" value="cobI_cbiL"/>
    <property type="match status" value="1"/>
</dbReference>
<dbReference type="Proteomes" id="UP001314796">
    <property type="component" value="Unassembled WGS sequence"/>
</dbReference>
<dbReference type="RefSeq" id="WP_204401212.1">
    <property type="nucleotide sequence ID" value="NZ_JAFBEE010000006.1"/>
</dbReference>
<dbReference type="EC" id="2.1.1.151" evidence="9"/>
<dbReference type="Gene3D" id="3.30.950.10">
    <property type="entry name" value="Methyltransferase, Cobalt-precorrin-4 Transmethylase, Domain 2"/>
    <property type="match status" value="1"/>
</dbReference>
<evidence type="ECO:0000313" key="9">
    <source>
        <dbReference type="EMBL" id="MBM7614726.1"/>
    </source>
</evidence>
<evidence type="ECO:0000256" key="4">
    <source>
        <dbReference type="ARBA" id="ARBA00022603"/>
    </source>
</evidence>
<evidence type="ECO:0000256" key="5">
    <source>
        <dbReference type="ARBA" id="ARBA00022679"/>
    </source>
</evidence>
<dbReference type="CDD" id="cd11645">
    <property type="entry name" value="Precorrin_2_C20_MT"/>
    <property type="match status" value="1"/>
</dbReference>
<dbReference type="InterPro" id="IPR012382">
    <property type="entry name" value="CobI/CbiL"/>
</dbReference>
<dbReference type="PANTHER" id="PTHR43467:SF2">
    <property type="entry name" value="COBALT-PRECORRIN-2 C(20)-METHYLTRANSFERASE"/>
    <property type="match status" value="1"/>
</dbReference>
<protein>
    <submittedName>
        <fullName evidence="9">Precorrin-2/cobalt-factor-2 C20-methyltransferase</fullName>
        <ecNumber evidence="9">2.1.1.130</ecNumber>
        <ecNumber evidence="9">2.1.1.151</ecNumber>
    </submittedName>
</protein>
<dbReference type="GO" id="GO:0043781">
    <property type="term" value="F:cobalt-factor II C20-methyltransferase activity"/>
    <property type="evidence" value="ECO:0007669"/>
    <property type="project" value="UniProtKB-EC"/>
</dbReference>
<dbReference type="PIRSF" id="PIRSF036427">
    <property type="entry name" value="Precrrn-2_mtase"/>
    <property type="match status" value="1"/>
</dbReference>
<dbReference type="InterPro" id="IPR014777">
    <property type="entry name" value="4pyrrole_Mease_sub1"/>
</dbReference>
<sequence>MKGKLTGVGVGPGDPELLTIKAVKKIQEAQAIIAPCSKAEEDSVALAIVEEYLQEDTIVYKMVFPMVHCKDTLEKAWQQNVQEVMELLDRGQEVVFLTLGDPMLYSTYIYILRRILEEGYSVESVAGITSFCAVANQMNFPLAEGQEGLTIIPFKKNEALLENALQQGNNVVVLKPSHNPKALAELMEKYQLENSFVMVSKSGQPQESTTTDINLLKEGKIPYLSTVIIKNRRGGNDNG</sequence>
<gene>
    <name evidence="9" type="ORF">JOC73_001240</name>
</gene>
<keyword evidence="5 9" id="KW-0808">Transferase</keyword>
<comment type="similarity">
    <text evidence="2 7">Belongs to the precorrin methyltransferase family.</text>
</comment>
<evidence type="ECO:0000256" key="2">
    <source>
        <dbReference type="ARBA" id="ARBA00005879"/>
    </source>
</evidence>
<comment type="caution">
    <text evidence="9">The sequence shown here is derived from an EMBL/GenBank/DDBJ whole genome shotgun (WGS) entry which is preliminary data.</text>
</comment>